<feature type="chain" id="PRO_5031292503" description="Photosystem II Psb31 protein domain-containing protein" evidence="2">
    <location>
        <begin position="19"/>
        <end position="280"/>
    </location>
</feature>
<protein>
    <recommendedName>
        <fullName evidence="4">Photosystem II Psb31 protein domain-containing protein</fullName>
    </recommendedName>
</protein>
<name>A0A7S4JTL7_9STRA</name>
<evidence type="ECO:0000256" key="1">
    <source>
        <dbReference type="SAM" id="MobiDB-lite"/>
    </source>
</evidence>
<proteinExistence type="predicted"/>
<gene>
    <name evidence="3" type="ORF">OAUR00152_LOCUS33686</name>
</gene>
<dbReference type="EMBL" id="HBKQ01048765">
    <property type="protein sequence ID" value="CAE2273890.1"/>
    <property type="molecule type" value="Transcribed_RNA"/>
</dbReference>
<feature type="region of interest" description="Disordered" evidence="1">
    <location>
        <begin position="85"/>
        <end position="106"/>
    </location>
</feature>
<organism evidence="3">
    <name type="scientific">Odontella aurita</name>
    <dbReference type="NCBI Taxonomy" id="265563"/>
    <lineage>
        <taxon>Eukaryota</taxon>
        <taxon>Sar</taxon>
        <taxon>Stramenopiles</taxon>
        <taxon>Ochrophyta</taxon>
        <taxon>Bacillariophyta</taxon>
        <taxon>Mediophyceae</taxon>
        <taxon>Biddulphiophycidae</taxon>
        <taxon>Eupodiscales</taxon>
        <taxon>Odontellaceae</taxon>
        <taxon>Odontella</taxon>
    </lineage>
</organism>
<keyword evidence="2" id="KW-0732">Signal</keyword>
<evidence type="ECO:0000313" key="3">
    <source>
        <dbReference type="EMBL" id="CAE2273890.1"/>
    </source>
</evidence>
<dbReference type="AlphaFoldDB" id="A0A7S4JTL7"/>
<sequence>MKLSIALSAACAVNSASAFVAPFTARTSTITSTAVSANSLDGGDAGRSLDRRALLQSLGTMAAVALPQVASAGLLDEYGSDPKKINDSKKEAAAPEAAVGKKKDDSTIEPNLRSNYYYPTNKKRYLPRIKRCNDAIPSAAAMIGEGDWDGATDFAVRIADDTILPMKLYTSSLLGGGTNVKVSFAKDMTDAAKDFEKAQKKLLKSLAKKDQTASSRALEDLSVALQTYRTAGRLTGPDGGGDIPSVDEIRRAACRVQGRSFEQKVKARDLRLSEATSRGS</sequence>
<evidence type="ECO:0008006" key="4">
    <source>
        <dbReference type="Google" id="ProtNLM"/>
    </source>
</evidence>
<accession>A0A7S4JTL7</accession>
<feature type="signal peptide" evidence="2">
    <location>
        <begin position="1"/>
        <end position="18"/>
    </location>
</feature>
<reference evidence="3" key="1">
    <citation type="submission" date="2021-01" db="EMBL/GenBank/DDBJ databases">
        <authorList>
            <person name="Corre E."/>
            <person name="Pelletier E."/>
            <person name="Niang G."/>
            <person name="Scheremetjew M."/>
            <person name="Finn R."/>
            <person name="Kale V."/>
            <person name="Holt S."/>
            <person name="Cochrane G."/>
            <person name="Meng A."/>
            <person name="Brown T."/>
            <person name="Cohen L."/>
        </authorList>
    </citation>
    <scope>NUCLEOTIDE SEQUENCE</scope>
    <source>
        <strain evidence="3">Isolate 1302-5</strain>
    </source>
</reference>
<evidence type="ECO:0000256" key="2">
    <source>
        <dbReference type="SAM" id="SignalP"/>
    </source>
</evidence>